<keyword evidence="2" id="KW-0812">Transmembrane</keyword>
<evidence type="ECO:0000313" key="5">
    <source>
        <dbReference type="Proteomes" id="UP001519325"/>
    </source>
</evidence>
<dbReference type="Pfam" id="PF26527">
    <property type="entry name" value="DUF8176"/>
    <property type="match status" value="1"/>
</dbReference>
<reference evidence="4 5" key="1">
    <citation type="submission" date="2021-03" db="EMBL/GenBank/DDBJ databases">
        <title>Sequencing the genomes of 1000 actinobacteria strains.</title>
        <authorList>
            <person name="Klenk H.-P."/>
        </authorList>
    </citation>
    <scope>NUCLEOTIDE SEQUENCE [LARGE SCALE GENOMIC DNA]</scope>
    <source>
        <strain evidence="4 5">DSM 45516</strain>
    </source>
</reference>
<comment type="caution">
    <text evidence="4">The sequence shown here is derived from an EMBL/GenBank/DDBJ whole genome shotgun (WGS) entry which is preliminary data.</text>
</comment>
<feature type="domain" description="DUF8176" evidence="3">
    <location>
        <begin position="111"/>
        <end position="231"/>
    </location>
</feature>
<keyword evidence="2" id="KW-1133">Transmembrane helix</keyword>
<sequence>MDRPDTTARRGGNQDYQGEWSDWISRESSRSARSRDPEYFEGDRFSQLVDRSKGRPPVPRWLVPLAGSLFAAVVLGAAFFMFQGGPTPQSVASNTSTEIDIAPASVTPPAAVCPNERVGNRIQGNGVGGVDSGPGAIFAFQHAFYVERSAEKARALVASDAAVSSVAALQQGIDSVPAGTTHCVAVTESAFVGQYIVVVTEHRPDGNAFTYNAQLVVTERNGGKTLITAIKPA</sequence>
<dbReference type="InterPro" id="IPR058489">
    <property type="entry name" value="DUF8176"/>
</dbReference>
<evidence type="ECO:0000256" key="2">
    <source>
        <dbReference type="SAM" id="Phobius"/>
    </source>
</evidence>
<dbReference type="RefSeq" id="WP_209891745.1">
    <property type="nucleotide sequence ID" value="NZ_JAGGMR010000001.1"/>
</dbReference>
<feature type="transmembrane region" description="Helical" evidence="2">
    <location>
        <begin position="61"/>
        <end position="82"/>
    </location>
</feature>
<accession>A0ABS4QGS7</accession>
<dbReference type="EMBL" id="JAGGMR010000001">
    <property type="protein sequence ID" value="MBP2190911.1"/>
    <property type="molecule type" value="Genomic_DNA"/>
</dbReference>
<name>A0ABS4QGS7_9NOCA</name>
<feature type="region of interest" description="Disordered" evidence="1">
    <location>
        <begin position="1"/>
        <end position="38"/>
    </location>
</feature>
<gene>
    <name evidence="4" type="ORF">BJ987_003812</name>
</gene>
<organism evidence="4 5">
    <name type="scientific">Nocardia goodfellowii</name>
    <dbReference type="NCBI Taxonomy" id="882446"/>
    <lineage>
        <taxon>Bacteria</taxon>
        <taxon>Bacillati</taxon>
        <taxon>Actinomycetota</taxon>
        <taxon>Actinomycetes</taxon>
        <taxon>Mycobacteriales</taxon>
        <taxon>Nocardiaceae</taxon>
        <taxon>Nocardia</taxon>
    </lineage>
</organism>
<dbReference type="Proteomes" id="UP001519325">
    <property type="component" value="Unassembled WGS sequence"/>
</dbReference>
<feature type="compositionally biased region" description="Basic and acidic residues" evidence="1">
    <location>
        <begin position="24"/>
        <end position="38"/>
    </location>
</feature>
<keyword evidence="2" id="KW-0472">Membrane</keyword>
<evidence type="ECO:0000259" key="3">
    <source>
        <dbReference type="Pfam" id="PF26527"/>
    </source>
</evidence>
<protein>
    <recommendedName>
        <fullName evidence="3">DUF8176 domain-containing protein</fullName>
    </recommendedName>
</protein>
<evidence type="ECO:0000256" key="1">
    <source>
        <dbReference type="SAM" id="MobiDB-lite"/>
    </source>
</evidence>
<keyword evidence="5" id="KW-1185">Reference proteome</keyword>
<evidence type="ECO:0000313" key="4">
    <source>
        <dbReference type="EMBL" id="MBP2190911.1"/>
    </source>
</evidence>
<proteinExistence type="predicted"/>